<reference evidence="1" key="1">
    <citation type="submission" date="2019-10" db="EMBL/GenBank/DDBJ databases">
        <authorList>
            <consortium name="DOE Joint Genome Institute"/>
            <person name="Kuo A."/>
            <person name="Miyauchi S."/>
            <person name="Kiss E."/>
            <person name="Drula E."/>
            <person name="Kohler A."/>
            <person name="Sanchez-Garcia M."/>
            <person name="Andreopoulos B."/>
            <person name="Barry K.W."/>
            <person name="Bonito G."/>
            <person name="Buee M."/>
            <person name="Carver A."/>
            <person name="Chen C."/>
            <person name="Cichocki N."/>
            <person name="Clum A."/>
            <person name="Culley D."/>
            <person name="Crous P.W."/>
            <person name="Fauchery L."/>
            <person name="Girlanda M."/>
            <person name="Hayes R."/>
            <person name="Keri Z."/>
            <person name="Labutti K."/>
            <person name="Lipzen A."/>
            <person name="Lombard V."/>
            <person name="Magnuson J."/>
            <person name="Maillard F."/>
            <person name="Morin E."/>
            <person name="Murat C."/>
            <person name="Nolan M."/>
            <person name="Ohm R."/>
            <person name="Pangilinan J."/>
            <person name="Pereira M."/>
            <person name="Perotto S."/>
            <person name="Peter M."/>
            <person name="Riley R."/>
            <person name="Sitrit Y."/>
            <person name="Stielow B."/>
            <person name="Szollosi G."/>
            <person name="Zifcakova L."/>
            <person name="Stursova M."/>
            <person name="Spatafora J.W."/>
            <person name="Tedersoo L."/>
            <person name="Vaario L.-M."/>
            <person name="Yamada A."/>
            <person name="Yan M."/>
            <person name="Wang P."/>
            <person name="Xu J."/>
            <person name="Bruns T."/>
            <person name="Baldrian P."/>
            <person name="Vilgalys R."/>
            <person name="Henrissat B."/>
            <person name="Grigoriev I.V."/>
            <person name="Hibbett D."/>
            <person name="Nagy L.G."/>
            <person name="Martin F.M."/>
        </authorList>
    </citation>
    <scope>NUCLEOTIDE SEQUENCE</scope>
    <source>
        <strain evidence="1">P2</strain>
    </source>
</reference>
<evidence type="ECO:0000313" key="2">
    <source>
        <dbReference type="Proteomes" id="UP000886501"/>
    </source>
</evidence>
<evidence type="ECO:0000313" key="1">
    <source>
        <dbReference type="EMBL" id="KAF9647881.1"/>
    </source>
</evidence>
<comment type="caution">
    <text evidence="1">The sequence shown here is derived from an EMBL/GenBank/DDBJ whole genome shotgun (WGS) entry which is preliminary data.</text>
</comment>
<dbReference type="EMBL" id="MU118024">
    <property type="protein sequence ID" value="KAF9647881.1"/>
    <property type="molecule type" value="Genomic_DNA"/>
</dbReference>
<keyword evidence="2" id="KW-1185">Reference proteome</keyword>
<sequence length="969" mass="108901">MQRSSSKLGQLYHSVSSLGSLQRRTVASQSSNSFCAHGAVLSRKDKLMEPIRGFLEETAQARVKDERTVVRRGGTGVLDRAANWVHATPMRKRRIPPQGIPQQSVEKILSVPSDVFDDDAFNTELGDQMLPKGSFLEVRRNNAVIHAVAMGPYYSGRGRQIHTLTTTGEAIPFNDADVMLCVPGFVEERLMDACGTTKLHTTNAELAARTRVLAELRAIEKEIERAVRYVDNRASKFYDYLKSDNPYEWKKVDVQTAARFYKRPDNLYPSLAINIAVHKHLMDHPRKFVAHPTAYRETQTFLVRPPVQAQNIADITNWMRIEGGRILNEFCDKVKVIMEQGKALRQRSTSTMPHEIPTNYNYTLTDTDREILRFLLDAFHAQRLTQSNPHSLPANYILKRLGMLDDMEWPVNQLGALQQVLTDLGVFSPWTDSASFASRIESLAQQPVIKPLRAPAYPPKPLGPEDLYASDPLEALRHDFGNMPVYVIDDASASELDDGVSIETIPSEPDNYWVHVHVADPTTLLPPTHTLAYRAREMSESSYLVYGTRYMLPPSTFERFSLGYTAATKEPQQVMTFSFKVDAAGDIIDYKVRAAIVKNVHIMTYDAVDATLGLPSFALISPFELPSPSPPSHSPIEPTHVERLKLLYKVSSRLTTNRALRPTFSFVIPSSDVRLAHPILPHLPSPSTETDVSTMRQFKLYGGFPEMSYSVMPPEASMRGARVMISEFMKGACRVASRFGVETGTPLVRRHGSGPLGPDPDAIERLIASRDEFGMVDQYEAAKASVVLPRTVNTLTPKRHWSLGIPDGEGYVRVTSPLRRYVDLIAHWQIKHTLLANSDPARYTKGKRVVFGEDWLLQYAREATFRDRERKRTTVMRGGYWSGMFLKRWLDGEIKSEALDSRTAVFEARPGVVVKDMYTGKYRMRSMVSQLGVWGDIKLDNPLEIGSRVNVRIAGVTMGPGPKVNLEPV</sequence>
<gene>
    <name evidence="1" type="ORF">BDM02DRAFT_3116353</name>
</gene>
<organism evidence="1 2">
    <name type="scientific">Thelephora ganbajun</name>
    <name type="common">Ganba fungus</name>
    <dbReference type="NCBI Taxonomy" id="370292"/>
    <lineage>
        <taxon>Eukaryota</taxon>
        <taxon>Fungi</taxon>
        <taxon>Dikarya</taxon>
        <taxon>Basidiomycota</taxon>
        <taxon>Agaricomycotina</taxon>
        <taxon>Agaricomycetes</taxon>
        <taxon>Thelephorales</taxon>
        <taxon>Thelephoraceae</taxon>
        <taxon>Thelephora</taxon>
    </lineage>
</organism>
<protein>
    <submittedName>
        <fullName evidence="1">RNB-domain-containing protein</fullName>
    </submittedName>
</protein>
<accession>A0ACB6ZFD9</accession>
<dbReference type="Proteomes" id="UP000886501">
    <property type="component" value="Unassembled WGS sequence"/>
</dbReference>
<reference evidence="1" key="2">
    <citation type="journal article" date="2020" name="Nat. Commun.">
        <title>Large-scale genome sequencing of mycorrhizal fungi provides insights into the early evolution of symbiotic traits.</title>
        <authorList>
            <person name="Miyauchi S."/>
            <person name="Kiss E."/>
            <person name="Kuo A."/>
            <person name="Drula E."/>
            <person name="Kohler A."/>
            <person name="Sanchez-Garcia M."/>
            <person name="Morin E."/>
            <person name="Andreopoulos B."/>
            <person name="Barry K.W."/>
            <person name="Bonito G."/>
            <person name="Buee M."/>
            <person name="Carver A."/>
            <person name="Chen C."/>
            <person name="Cichocki N."/>
            <person name="Clum A."/>
            <person name="Culley D."/>
            <person name="Crous P.W."/>
            <person name="Fauchery L."/>
            <person name="Girlanda M."/>
            <person name="Hayes R.D."/>
            <person name="Keri Z."/>
            <person name="LaButti K."/>
            <person name="Lipzen A."/>
            <person name="Lombard V."/>
            <person name="Magnuson J."/>
            <person name="Maillard F."/>
            <person name="Murat C."/>
            <person name="Nolan M."/>
            <person name="Ohm R.A."/>
            <person name="Pangilinan J."/>
            <person name="Pereira M.F."/>
            <person name="Perotto S."/>
            <person name="Peter M."/>
            <person name="Pfister S."/>
            <person name="Riley R."/>
            <person name="Sitrit Y."/>
            <person name="Stielow J.B."/>
            <person name="Szollosi G."/>
            <person name="Zifcakova L."/>
            <person name="Stursova M."/>
            <person name="Spatafora J.W."/>
            <person name="Tedersoo L."/>
            <person name="Vaario L.M."/>
            <person name="Yamada A."/>
            <person name="Yan M."/>
            <person name="Wang P."/>
            <person name="Xu J."/>
            <person name="Bruns T."/>
            <person name="Baldrian P."/>
            <person name="Vilgalys R."/>
            <person name="Dunand C."/>
            <person name="Henrissat B."/>
            <person name="Grigoriev I.V."/>
            <person name="Hibbett D."/>
            <person name="Nagy L.G."/>
            <person name="Martin F.M."/>
        </authorList>
    </citation>
    <scope>NUCLEOTIDE SEQUENCE</scope>
    <source>
        <strain evidence="1">P2</strain>
    </source>
</reference>
<proteinExistence type="predicted"/>
<name>A0ACB6ZFD9_THEGA</name>